<organism evidence="1 2">
    <name type="scientific">Platysternon megacephalum</name>
    <name type="common">big-headed turtle</name>
    <dbReference type="NCBI Taxonomy" id="55544"/>
    <lineage>
        <taxon>Eukaryota</taxon>
        <taxon>Metazoa</taxon>
        <taxon>Chordata</taxon>
        <taxon>Craniata</taxon>
        <taxon>Vertebrata</taxon>
        <taxon>Euteleostomi</taxon>
        <taxon>Archelosauria</taxon>
        <taxon>Testudinata</taxon>
        <taxon>Testudines</taxon>
        <taxon>Cryptodira</taxon>
        <taxon>Durocryptodira</taxon>
        <taxon>Testudinoidea</taxon>
        <taxon>Platysternidae</taxon>
        <taxon>Platysternon</taxon>
    </lineage>
</organism>
<dbReference type="Proteomes" id="UP000297703">
    <property type="component" value="Unassembled WGS sequence"/>
</dbReference>
<evidence type="ECO:0000313" key="1">
    <source>
        <dbReference type="EMBL" id="TFK05209.1"/>
    </source>
</evidence>
<reference evidence="1 2" key="1">
    <citation type="submission" date="2019-04" db="EMBL/GenBank/DDBJ databases">
        <title>Draft genome of the big-headed turtle Platysternon megacephalum.</title>
        <authorList>
            <person name="Gong S."/>
        </authorList>
    </citation>
    <scope>NUCLEOTIDE SEQUENCE [LARGE SCALE GENOMIC DNA]</scope>
    <source>
        <strain evidence="1">DO16091913</strain>
        <tissue evidence="1">Muscle</tissue>
    </source>
</reference>
<comment type="caution">
    <text evidence="1">The sequence shown here is derived from an EMBL/GenBank/DDBJ whole genome shotgun (WGS) entry which is preliminary data.</text>
</comment>
<sequence>MITIRTQCSYRVVYTPGMVTPPAIYMVPCSPLLRKRRVYNARSYVHIPGTNNDILMIYYKANRVKCTVCKLTKKHKAGKLSFLTTATDSTAHLAMNNKRWLHWD</sequence>
<accession>A0A4D9E4N0</accession>
<dbReference type="EMBL" id="QXTE01000119">
    <property type="protein sequence ID" value="TFK05209.1"/>
    <property type="molecule type" value="Genomic_DNA"/>
</dbReference>
<evidence type="ECO:0000313" key="2">
    <source>
        <dbReference type="Proteomes" id="UP000297703"/>
    </source>
</evidence>
<proteinExistence type="predicted"/>
<gene>
    <name evidence="1" type="ORF">DR999_PMT12220</name>
</gene>
<name>A0A4D9E4N0_9SAUR</name>
<reference evidence="1 2" key="2">
    <citation type="submission" date="2019-04" db="EMBL/GenBank/DDBJ databases">
        <title>The genome sequence of big-headed turtle.</title>
        <authorList>
            <person name="Gong S."/>
        </authorList>
    </citation>
    <scope>NUCLEOTIDE SEQUENCE [LARGE SCALE GENOMIC DNA]</scope>
    <source>
        <strain evidence="1">DO16091913</strain>
        <tissue evidence="1">Muscle</tissue>
    </source>
</reference>
<protein>
    <submittedName>
        <fullName evidence="1">Syntaxin-binding protein 5-like</fullName>
    </submittedName>
</protein>
<dbReference type="AlphaFoldDB" id="A0A4D9E4N0"/>
<keyword evidence="2" id="KW-1185">Reference proteome</keyword>